<keyword evidence="1" id="KW-0574">Periplasm</keyword>
<dbReference type="Pfam" id="PF16331">
    <property type="entry name" value="TolA_bind_tri"/>
    <property type="match status" value="1"/>
</dbReference>
<dbReference type="NCBIfam" id="TIGR02795">
    <property type="entry name" value="tol_pal_ybgF"/>
    <property type="match status" value="1"/>
</dbReference>
<dbReference type="GO" id="GO:0043093">
    <property type="term" value="P:FtsZ-dependent cytokinesis"/>
    <property type="evidence" value="ECO:0007669"/>
    <property type="project" value="UniProtKB-UniRule"/>
</dbReference>
<dbReference type="InterPro" id="IPR032519">
    <property type="entry name" value="YbgF_tri"/>
</dbReference>
<evidence type="ECO:0000256" key="1">
    <source>
        <dbReference type="HAMAP-Rule" id="MF_02066"/>
    </source>
</evidence>
<dbReference type="InterPro" id="IPR019734">
    <property type="entry name" value="TPR_rpt"/>
</dbReference>
<evidence type="ECO:0000313" key="5">
    <source>
        <dbReference type="Proteomes" id="UP000432089"/>
    </source>
</evidence>
<comment type="similarity">
    <text evidence="1">Belongs to the CpoB family.</text>
</comment>
<keyword evidence="1" id="KW-0132">Cell division</keyword>
<keyword evidence="1" id="KW-0732">Signal</keyword>
<organism evidence="4 5">
    <name type="scientific">Plantimonas leprariae</name>
    <dbReference type="NCBI Taxonomy" id="2615207"/>
    <lineage>
        <taxon>Bacteria</taxon>
        <taxon>Pseudomonadati</taxon>
        <taxon>Pseudomonadota</taxon>
        <taxon>Alphaproteobacteria</taxon>
        <taxon>Hyphomicrobiales</taxon>
        <taxon>Aurantimonadaceae</taxon>
        <taxon>Plantimonas</taxon>
    </lineage>
</organism>
<feature type="region of interest" description="Disordered" evidence="2">
    <location>
        <begin position="1"/>
        <end position="32"/>
    </location>
</feature>
<dbReference type="SUPFAM" id="SSF48452">
    <property type="entry name" value="TPR-like"/>
    <property type="match status" value="1"/>
</dbReference>
<proteinExistence type="inferred from homology"/>
<sequence length="357" mass="37009">MPKTLRPCGNGVDAASSSGPTARRGERRGMDLKRKHLGTALRAAAVGALLAGSLSPAAALNLPFGLGAGKERAASERAAEPPVQMAQLGDSGQRISQLEEENRRLNGKVEELSFQVLQMQEQMRKMQEDNDFRFQEIEGGGGGGGGAAAKPPSNAPGKRSEAAPSLDPSATASAGGGAAGPPAAPGEGDQIGSLIGGGEGGGATPTGQAPAAGGAGAAPPRSGTVASIQTKNAGELYGLAYNYLLAGDYGLAESSFRQYAQTYPDAKDVPDARYWLGESQFQQGKYADSAETFLNAQKDYPKSAKAPEMMLKLGMSLVKLDNRDTACVTFKEVTRRYPQMSATVKKKLQTESQAAKC</sequence>
<feature type="compositionally biased region" description="Gly residues" evidence="2">
    <location>
        <begin position="194"/>
        <end position="204"/>
    </location>
</feature>
<evidence type="ECO:0000313" key="4">
    <source>
        <dbReference type="EMBL" id="KAB0678022.1"/>
    </source>
</evidence>
<dbReference type="GO" id="GO:0030288">
    <property type="term" value="C:outer membrane-bounded periplasmic space"/>
    <property type="evidence" value="ECO:0007669"/>
    <property type="project" value="UniProtKB-UniRule"/>
</dbReference>
<feature type="compositionally biased region" description="Basic and acidic residues" evidence="2">
    <location>
        <begin position="23"/>
        <end position="32"/>
    </location>
</feature>
<dbReference type="Pfam" id="PF13174">
    <property type="entry name" value="TPR_6"/>
    <property type="match status" value="3"/>
</dbReference>
<evidence type="ECO:0000256" key="2">
    <source>
        <dbReference type="SAM" id="MobiDB-lite"/>
    </source>
</evidence>
<keyword evidence="1" id="KW-0131">Cell cycle</keyword>
<gene>
    <name evidence="4" type="primary">ybgF</name>
    <name evidence="1" type="synonym">cpoB</name>
    <name evidence="4" type="ORF">F6X38_16470</name>
</gene>
<reference evidence="4 5" key="1">
    <citation type="submission" date="2019-09" db="EMBL/GenBank/DDBJ databases">
        <title>YIM 132180 draft genome.</title>
        <authorList>
            <person name="Zhang K."/>
        </authorList>
    </citation>
    <scope>NUCLEOTIDE SEQUENCE [LARGE SCALE GENOMIC DNA]</scope>
    <source>
        <strain evidence="4 5">YIM 132180</strain>
    </source>
</reference>
<feature type="domain" description="YbgF trimerisation" evidence="3">
    <location>
        <begin position="93"/>
        <end position="141"/>
    </location>
</feature>
<feature type="compositionally biased region" description="Gly residues" evidence="2">
    <location>
        <begin position="138"/>
        <end position="147"/>
    </location>
</feature>
<comment type="caution">
    <text evidence="4">The sequence shown here is derived from an EMBL/GenBank/DDBJ whole genome shotgun (WGS) entry which is preliminary data.</text>
</comment>
<comment type="function">
    <text evidence="1">Mediates coordination of peptidoglycan synthesis and outer membrane constriction during cell division.</text>
</comment>
<feature type="compositionally biased region" description="Low complexity" evidence="2">
    <location>
        <begin position="205"/>
        <end position="223"/>
    </location>
</feature>
<accession>A0A7V7TVP6</accession>
<protein>
    <recommendedName>
        <fullName evidence="1">Cell division coordinator CpoB</fullName>
    </recommendedName>
</protein>
<dbReference type="InterPro" id="IPR011990">
    <property type="entry name" value="TPR-like_helical_dom_sf"/>
</dbReference>
<keyword evidence="1" id="KW-0175">Coiled coil</keyword>
<dbReference type="AlphaFoldDB" id="A0A7V7TVP6"/>
<dbReference type="EMBL" id="VZDO01000014">
    <property type="protein sequence ID" value="KAB0678022.1"/>
    <property type="molecule type" value="Genomic_DNA"/>
</dbReference>
<dbReference type="Gene3D" id="1.25.40.10">
    <property type="entry name" value="Tetratricopeptide repeat domain"/>
    <property type="match status" value="1"/>
</dbReference>
<dbReference type="HAMAP" id="MF_02066">
    <property type="entry name" value="CpoB"/>
    <property type="match status" value="1"/>
</dbReference>
<name>A0A7V7TVP6_9HYPH</name>
<dbReference type="InterPro" id="IPR034706">
    <property type="entry name" value="CpoB"/>
</dbReference>
<keyword evidence="5" id="KW-1185">Reference proteome</keyword>
<dbReference type="Proteomes" id="UP000432089">
    <property type="component" value="Unassembled WGS sequence"/>
</dbReference>
<feature type="region of interest" description="Disordered" evidence="2">
    <location>
        <begin position="134"/>
        <end position="224"/>
    </location>
</feature>
<comment type="subcellular location">
    <subcellularLocation>
        <location evidence="1">Periplasm</location>
    </subcellularLocation>
</comment>
<feature type="coiled-coil region" evidence="1">
    <location>
        <begin position="88"/>
        <end position="129"/>
    </location>
</feature>
<dbReference type="InterPro" id="IPR014162">
    <property type="entry name" value="CpoB_C"/>
</dbReference>
<evidence type="ECO:0000259" key="3">
    <source>
        <dbReference type="Pfam" id="PF16331"/>
    </source>
</evidence>
<dbReference type="GO" id="GO:0070206">
    <property type="term" value="P:protein trimerization"/>
    <property type="evidence" value="ECO:0007669"/>
    <property type="project" value="InterPro"/>
</dbReference>